<proteinExistence type="predicted"/>
<feature type="chain" id="PRO_5025692885" evidence="1">
    <location>
        <begin position="25"/>
        <end position="76"/>
    </location>
</feature>
<dbReference type="KEGG" id="crq:GCK72_007154"/>
<dbReference type="AlphaFoldDB" id="A0A6A5HIC1"/>
<name>A0A6A5HIC1_CAERE</name>
<sequence length="76" mass="8299">MFSFSKIATVFLLALFLSSVSVSAGLIRQRRQSYWNSNGVVHNVVTDNMAGGPTSLGWAQVPHRLSPMFSPIFGGR</sequence>
<dbReference type="RefSeq" id="XP_003099878.2">
    <property type="nucleotide sequence ID" value="XM_003099830.2"/>
</dbReference>
<comment type="caution">
    <text evidence="2">The sequence shown here is derived from an EMBL/GenBank/DDBJ whole genome shotgun (WGS) entry which is preliminary data.</text>
</comment>
<dbReference type="PANTHER" id="PTHR34602">
    <property type="entry name" value="NEMATODE SPECIFIC PEPTIDE FAMILY, GROUP E-RELATED"/>
    <property type="match status" value="1"/>
</dbReference>
<reference evidence="2 3" key="1">
    <citation type="submission" date="2019-12" db="EMBL/GenBank/DDBJ databases">
        <title>Chromosome-level assembly of the Caenorhabditis remanei genome.</title>
        <authorList>
            <person name="Teterina A.A."/>
            <person name="Willis J.H."/>
            <person name="Phillips P.C."/>
        </authorList>
    </citation>
    <scope>NUCLEOTIDE SEQUENCE [LARGE SCALE GENOMIC DNA]</scope>
    <source>
        <strain evidence="2 3">PX506</strain>
        <tissue evidence="2">Whole organism</tissue>
    </source>
</reference>
<dbReference type="GeneID" id="9826234"/>
<evidence type="ECO:0000313" key="3">
    <source>
        <dbReference type="Proteomes" id="UP000483820"/>
    </source>
</evidence>
<feature type="signal peptide" evidence="1">
    <location>
        <begin position="1"/>
        <end position="24"/>
    </location>
</feature>
<gene>
    <name evidence="2" type="ORF">GCK72_007154</name>
</gene>
<dbReference type="Proteomes" id="UP000483820">
    <property type="component" value="Chromosome II"/>
</dbReference>
<accession>A0A6A5HIC1</accession>
<dbReference type="EMBL" id="WUAV01000002">
    <property type="protein sequence ID" value="KAF1767195.1"/>
    <property type="molecule type" value="Genomic_DNA"/>
</dbReference>
<dbReference type="InterPro" id="IPR009853">
    <property type="entry name" value="DUF1412"/>
</dbReference>
<evidence type="ECO:0000313" key="2">
    <source>
        <dbReference type="EMBL" id="KAF1767195.1"/>
    </source>
</evidence>
<dbReference type="CTD" id="9826234"/>
<keyword evidence="1" id="KW-0732">Signal</keyword>
<dbReference type="Pfam" id="PF07203">
    <property type="entry name" value="DUF1412"/>
    <property type="match status" value="1"/>
</dbReference>
<organism evidence="2 3">
    <name type="scientific">Caenorhabditis remanei</name>
    <name type="common">Caenorhabditis vulgaris</name>
    <dbReference type="NCBI Taxonomy" id="31234"/>
    <lineage>
        <taxon>Eukaryota</taxon>
        <taxon>Metazoa</taxon>
        <taxon>Ecdysozoa</taxon>
        <taxon>Nematoda</taxon>
        <taxon>Chromadorea</taxon>
        <taxon>Rhabditida</taxon>
        <taxon>Rhabditina</taxon>
        <taxon>Rhabditomorpha</taxon>
        <taxon>Rhabditoidea</taxon>
        <taxon>Rhabditidae</taxon>
        <taxon>Peloderinae</taxon>
        <taxon>Caenorhabditis</taxon>
    </lineage>
</organism>
<protein>
    <submittedName>
        <fullName evidence="2">Uncharacterized protein</fullName>
    </submittedName>
</protein>
<evidence type="ECO:0000256" key="1">
    <source>
        <dbReference type="SAM" id="SignalP"/>
    </source>
</evidence>